<dbReference type="EMBL" id="JACPSX010000098">
    <property type="protein sequence ID" value="MBI3014507.1"/>
    <property type="molecule type" value="Genomic_DNA"/>
</dbReference>
<evidence type="ECO:0000313" key="1">
    <source>
        <dbReference type="EMBL" id="MBI3014507.1"/>
    </source>
</evidence>
<accession>A0A932GPG8</accession>
<dbReference type="Pfam" id="PF13650">
    <property type="entry name" value="Asp_protease_2"/>
    <property type="match status" value="1"/>
</dbReference>
<dbReference type="SUPFAM" id="SSF50630">
    <property type="entry name" value="Acid proteases"/>
    <property type="match status" value="1"/>
</dbReference>
<dbReference type="GO" id="GO:0006508">
    <property type="term" value="P:proteolysis"/>
    <property type="evidence" value="ECO:0007669"/>
    <property type="project" value="UniProtKB-KW"/>
</dbReference>
<name>A0A932GPG8_UNCTE</name>
<keyword evidence="1" id="KW-0378">Hydrolase</keyword>
<protein>
    <submittedName>
        <fullName evidence="1">Aspartyl protease family protein</fullName>
    </submittedName>
</protein>
<dbReference type="InterPro" id="IPR021109">
    <property type="entry name" value="Peptidase_aspartic_dom_sf"/>
</dbReference>
<comment type="caution">
    <text evidence="1">The sequence shown here is derived from an EMBL/GenBank/DDBJ whole genome shotgun (WGS) entry which is preliminary data.</text>
</comment>
<proteinExistence type="predicted"/>
<dbReference type="Proteomes" id="UP000741360">
    <property type="component" value="Unassembled WGS sequence"/>
</dbReference>
<sequence length="119" mass="12762">MGLTHVKVTIANPAHPRRTAKLTFLVDSGAIYSVVPGETLRRLGIKPHSTRTFILADGTEIQRRIGDALFLINGERGASPVLFGEKGDSVLLGTVSLEALGLILDPIKRVLKPLPMVLG</sequence>
<dbReference type="GO" id="GO:0008233">
    <property type="term" value="F:peptidase activity"/>
    <property type="evidence" value="ECO:0007669"/>
    <property type="project" value="UniProtKB-KW"/>
</dbReference>
<gene>
    <name evidence="1" type="ORF">HYY65_05475</name>
</gene>
<organism evidence="1 2">
    <name type="scientific">Tectimicrobiota bacterium</name>
    <dbReference type="NCBI Taxonomy" id="2528274"/>
    <lineage>
        <taxon>Bacteria</taxon>
        <taxon>Pseudomonadati</taxon>
        <taxon>Nitrospinota/Tectimicrobiota group</taxon>
        <taxon>Candidatus Tectimicrobiota</taxon>
    </lineage>
</organism>
<keyword evidence="1" id="KW-0645">Protease</keyword>
<dbReference type="AlphaFoldDB" id="A0A932GPG8"/>
<dbReference type="Gene3D" id="2.40.70.10">
    <property type="entry name" value="Acid Proteases"/>
    <property type="match status" value="1"/>
</dbReference>
<reference evidence="1" key="1">
    <citation type="submission" date="2020-07" db="EMBL/GenBank/DDBJ databases">
        <title>Huge and variable diversity of episymbiotic CPR bacteria and DPANN archaea in groundwater ecosystems.</title>
        <authorList>
            <person name="He C.Y."/>
            <person name="Keren R."/>
            <person name="Whittaker M."/>
            <person name="Farag I.F."/>
            <person name="Doudna J."/>
            <person name="Cate J.H.D."/>
            <person name="Banfield J.F."/>
        </authorList>
    </citation>
    <scope>NUCLEOTIDE SEQUENCE</scope>
    <source>
        <strain evidence="1">NC_groundwater_717_Ag_S-0.2um_59_8</strain>
    </source>
</reference>
<evidence type="ECO:0000313" key="2">
    <source>
        <dbReference type="Proteomes" id="UP000741360"/>
    </source>
</evidence>